<dbReference type="Pfam" id="PF05014">
    <property type="entry name" value="Nuc_deoxyrib_tr"/>
    <property type="match status" value="1"/>
</dbReference>
<organism evidence="1 2">
    <name type="scientific">Breznakia pachnodae</name>
    <dbReference type="NCBI Taxonomy" id="265178"/>
    <lineage>
        <taxon>Bacteria</taxon>
        <taxon>Bacillati</taxon>
        <taxon>Bacillota</taxon>
        <taxon>Erysipelotrichia</taxon>
        <taxon>Erysipelotrichales</taxon>
        <taxon>Erysipelotrichaceae</taxon>
        <taxon>Breznakia</taxon>
    </lineage>
</organism>
<sequence length="153" mass="18051">MKNIYIGGPIQYVTECGEFDSEIKKIFIDLFEFFKKNDFRVLSAHLEEDFGKKTDDFSAEDIYIRDSRFMKICDIYLFVIFGSQENPYSIRSDGTCIELGWALEANKKIIMICRKEQFENCSYLLKGATDLKKIKHYETVEQLKKDIRSITYE</sequence>
<dbReference type="RefSeq" id="WP_307408349.1">
    <property type="nucleotide sequence ID" value="NZ_JAUSUR010000004.1"/>
</dbReference>
<gene>
    <name evidence="1" type="ORF">J2S15_002284</name>
</gene>
<accession>A0ABU0E477</accession>
<dbReference type="Proteomes" id="UP001230220">
    <property type="component" value="Unassembled WGS sequence"/>
</dbReference>
<name>A0ABU0E477_9FIRM</name>
<dbReference type="EMBL" id="JAUSUR010000004">
    <property type="protein sequence ID" value="MDQ0361534.1"/>
    <property type="molecule type" value="Genomic_DNA"/>
</dbReference>
<evidence type="ECO:0000313" key="2">
    <source>
        <dbReference type="Proteomes" id="UP001230220"/>
    </source>
</evidence>
<reference evidence="1 2" key="1">
    <citation type="submission" date="2023-07" db="EMBL/GenBank/DDBJ databases">
        <title>Genomic Encyclopedia of Type Strains, Phase IV (KMG-IV): sequencing the most valuable type-strain genomes for metagenomic binning, comparative biology and taxonomic classification.</title>
        <authorList>
            <person name="Goeker M."/>
        </authorList>
    </citation>
    <scope>NUCLEOTIDE SEQUENCE [LARGE SCALE GENOMIC DNA]</scope>
    <source>
        <strain evidence="1 2">DSM 16784</strain>
    </source>
</reference>
<dbReference type="SUPFAM" id="SSF52309">
    <property type="entry name" value="N-(deoxy)ribosyltransferase-like"/>
    <property type="match status" value="1"/>
</dbReference>
<evidence type="ECO:0000313" key="1">
    <source>
        <dbReference type="EMBL" id="MDQ0361534.1"/>
    </source>
</evidence>
<dbReference type="Gene3D" id="3.40.50.450">
    <property type="match status" value="1"/>
</dbReference>
<dbReference type="InterPro" id="IPR007710">
    <property type="entry name" value="Nucleoside_deoxyribTrfase"/>
</dbReference>
<comment type="caution">
    <text evidence="1">The sequence shown here is derived from an EMBL/GenBank/DDBJ whole genome shotgun (WGS) entry which is preliminary data.</text>
</comment>
<keyword evidence="2" id="KW-1185">Reference proteome</keyword>
<proteinExistence type="predicted"/>
<protein>
    <submittedName>
        <fullName evidence="1">Nucleoside 2-deoxyribosyltransferase</fullName>
    </submittedName>
</protein>